<evidence type="ECO:0000256" key="1">
    <source>
        <dbReference type="SAM" id="Phobius"/>
    </source>
</evidence>
<keyword evidence="1" id="KW-0812">Transmembrane</keyword>
<geneLocation type="plasmid" evidence="2">
    <name>p13294-KPC</name>
</geneLocation>
<protein>
    <submittedName>
        <fullName evidence="2">Uncharacterized protein</fullName>
    </submittedName>
</protein>
<evidence type="ECO:0000313" key="2">
    <source>
        <dbReference type="EMBL" id="ASU05102.1"/>
    </source>
</evidence>
<keyword evidence="1" id="KW-1133">Transmembrane helix</keyword>
<name>A0A223LMQ0_KLEPN</name>
<sequence length="40" mass="4205">MFYGSQWAVVLGLSDRTGAMPLAMVAAAINPITANPLLSR</sequence>
<organism evidence="2">
    <name type="scientific">Klebsiella pneumoniae</name>
    <dbReference type="NCBI Taxonomy" id="573"/>
    <lineage>
        <taxon>Bacteria</taxon>
        <taxon>Pseudomonadati</taxon>
        <taxon>Pseudomonadota</taxon>
        <taxon>Gammaproteobacteria</taxon>
        <taxon>Enterobacterales</taxon>
        <taxon>Enterobacteriaceae</taxon>
        <taxon>Klebsiella/Raoultella group</taxon>
        <taxon>Klebsiella</taxon>
        <taxon>Klebsiella pneumoniae complex</taxon>
    </lineage>
</organism>
<dbReference type="EMBL" id="MF156708">
    <property type="protein sequence ID" value="ASU05102.1"/>
    <property type="molecule type" value="Genomic_DNA"/>
</dbReference>
<proteinExistence type="predicted"/>
<keyword evidence="1" id="KW-0472">Membrane</keyword>
<dbReference type="AlphaFoldDB" id="A0A223LMQ0"/>
<keyword evidence="2" id="KW-0614">Plasmid</keyword>
<reference evidence="2" key="1">
    <citation type="submission" date="2017-05" db="EMBL/GenBank/DDBJ databases">
        <title>Complete sequence of p13294-KPC.</title>
        <authorList>
            <person name="Feng J."/>
            <person name="Zhang D."/>
            <person name="Zeng L."/>
            <person name="Jiang X."/>
            <person name="Zhan Z."/>
            <person name="Luo W."/>
            <person name="Zhao Y."/>
            <person name="Zhou D."/>
        </authorList>
    </citation>
    <scope>NUCLEOTIDE SEQUENCE</scope>
    <source>
        <strain evidence="2">13294</strain>
        <plasmid evidence="2">p13294-KPC</plasmid>
    </source>
</reference>
<feature type="transmembrane region" description="Helical" evidence="1">
    <location>
        <begin position="20"/>
        <end position="38"/>
    </location>
</feature>
<accession>A0A223LMQ0</accession>